<evidence type="ECO:0000313" key="2">
    <source>
        <dbReference type="Proteomes" id="UP000176101"/>
    </source>
</evidence>
<protein>
    <submittedName>
        <fullName evidence="1">Cytoplasmic protein</fullName>
    </submittedName>
</protein>
<dbReference type="InterPro" id="IPR047722">
    <property type="entry name" value="STM4015-like"/>
</dbReference>
<dbReference type="EMBL" id="LJGU01000142">
    <property type="protein sequence ID" value="OEU96356.1"/>
    <property type="molecule type" value="Genomic_DNA"/>
</dbReference>
<dbReference type="Proteomes" id="UP000176101">
    <property type="component" value="Unassembled WGS sequence"/>
</dbReference>
<comment type="caution">
    <text evidence="1">The sequence shown here is derived from an EMBL/GenBank/DDBJ whole genome shotgun (WGS) entry which is preliminary data.</text>
</comment>
<name>A0A1E7JXE9_9ACTN</name>
<dbReference type="PATRIC" id="fig|1075402.3.peg.405"/>
<reference evidence="1 2" key="1">
    <citation type="journal article" date="2016" name="Front. Microbiol.">
        <title>Comparative Genomics Analysis of Streptomyces Species Reveals Their Adaptation to the Marine Environment and Their Diversity at the Genomic Level.</title>
        <authorList>
            <person name="Tian X."/>
            <person name="Zhang Z."/>
            <person name="Yang T."/>
            <person name="Chen M."/>
            <person name="Li J."/>
            <person name="Chen F."/>
            <person name="Yang J."/>
            <person name="Li W."/>
            <person name="Zhang B."/>
            <person name="Zhang Z."/>
            <person name="Wu J."/>
            <person name="Zhang C."/>
            <person name="Long L."/>
            <person name="Xiao J."/>
        </authorList>
    </citation>
    <scope>NUCLEOTIDE SEQUENCE [LARGE SCALE GENOMIC DNA]</scope>
    <source>
        <strain evidence="1 2">SCSIO 02100</strain>
    </source>
</reference>
<dbReference type="AlphaFoldDB" id="A0A1E7JXE9"/>
<dbReference type="OrthoDB" id="9781345at2"/>
<accession>A0A1E7JXE9</accession>
<gene>
    <name evidence="1" type="ORF">AN216_21095</name>
</gene>
<proteinExistence type="predicted"/>
<dbReference type="RefSeq" id="WP_070198270.1">
    <property type="nucleotide sequence ID" value="NZ_LJGU01000142.1"/>
</dbReference>
<organism evidence="1 2">
    <name type="scientific">Streptomyces oceani</name>
    <dbReference type="NCBI Taxonomy" id="1075402"/>
    <lineage>
        <taxon>Bacteria</taxon>
        <taxon>Bacillati</taxon>
        <taxon>Actinomycetota</taxon>
        <taxon>Actinomycetes</taxon>
        <taxon>Kitasatosporales</taxon>
        <taxon>Streptomycetaceae</taxon>
        <taxon>Streptomyces</taxon>
    </lineage>
</organism>
<dbReference type="SUPFAM" id="SSF52047">
    <property type="entry name" value="RNI-like"/>
    <property type="match status" value="1"/>
</dbReference>
<dbReference type="NCBIfam" id="NF038076">
    <property type="entry name" value="fam_STM4015"/>
    <property type="match status" value="1"/>
</dbReference>
<evidence type="ECO:0000313" key="1">
    <source>
        <dbReference type="EMBL" id="OEU96356.1"/>
    </source>
</evidence>
<dbReference type="InterPro" id="IPR032675">
    <property type="entry name" value="LRR_dom_sf"/>
</dbReference>
<sequence>MTLDEYEHFDDHPSEFHGLEVWNFDGTDAVEDLPAPGDVAWYLAVDWVEDDASSWTKRFQLFLDTVGPTGVRALVIGQWGAPYAHDSSEPIDAITAVAARLPELEAVFVGDISPEEAEISWIEQSDVTKLLTAFPQLTELRVRGGTKLEFPPVTHERLRSLVIVAGGIPRQVVRGIGDSQLPALERLDLWLGVSEYSGDTEPSDLEGVLAGKGLPALKHLALCNSEIQDEVAAALATAPVVAQLDTLDISKGTLGDDGATALVQGQPLTHLTKLDLDHNFLSEAMEQRLIDTLSPHGVEVMPGREDEDDFGDGELFRFTAVAE</sequence>
<dbReference type="STRING" id="1075402.AN216_21095"/>
<dbReference type="Gene3D" id="3.80.10.10">
    <property type="entry name" value="Ribonuclease Inhibitor"/>
    <property type="match status" value="1"/>
</dbReference>
<keyword evidence="2" id="KW-1185">Reference proteome</keyword>